<dbReference type="KEGG" id="phu:Phum_PHUM122240"/>
<evidence type="ECO:0000256" key="10">
    <source>
        <dbReference type="ARBA" id="ARBA00022919"/>
    </source>
</evidence>
<evidence type="ECO:0000256" key="5">
    <source>
        <dbReference type="ARBA" id="ARBA00012369"/>
    </source>
</evidence>
<dbReference type="EC" id="3.1.4.12" evidence="5"/>
<keyword evidence="13 14" id="KW-0472">Membrane</keyword>
<reference evidence="16" key="1">
    <citation type="submission" date="2007-04" db="EMBL/GenBank/DDBJ databases">
        <title>Annotation of Pediculus humanus corporis strain USDA.</title>
        <authorList>
            <person name="Kirkness E."/>
            <person name="Hannick L."/>
            <person name="Hass B."/>
            <person name="Bruggner R."/>
            <person name="Lawson D."/>
            <person name="Bidwell S."/>
            <person name="Joardar V."/>
            <person name="Caler E."/>
            <person name="Walenz B."/>
            <person name="Inman J."/>
            <person name="Schobel S."/>
            <person name="Galinsky K."/>
            <person name="Amedeo P."/>
            <person name="Strausberg R."/>
        </authorList>
    </citation>
    <scope>NUCLEOTIDE SEQUENCE</scope>
    <source>
        <strain evidence="16">USDA</strain>
    </source>
</reference>
<dbReference type="STRING" id="121224.E0VDN6"/>
<dbReference type="GO" id="GO:0004767">
    <property type="term" value="F:sphingomyelin phosphodiesterase activity"/>
    <property type="evidence" value="ECO:0007669"/>
    <property type="project" value="UniProtKB-EC"/>
</dbReference>
<dbReference type="Pfam" id="PF03372">
    <property type="entry name" value="Exo_endo_phos"/>
    <property type="match status" value="1"/>
</dbReference>
<evidence type="ECO:0000256" key="7">
    <source>
        <dbReference type="ARBA" id="ARBA00022723"/>
    </source>
</evidence>
<comment type="pathway">
    <text evidence="3">Sphingolipid metabolism.</text>
</comment>
<dbReference type="GeneID" id="8238356"/>
<dbReference type="VEuPathDB" id="VectorBase:PHUM122240"/>
<evidence type="ECO:0000256" key="11">
    <source>
        <dbReference type="ARBA" id="ARBA00022989"/>
    </source>
</evidence>
<dbReference type="EnsemblMetazoa" id="PHUM122240-RA">
    <property type="protein sequence ID" value="PHUM122240-PA"/>
    <property type="gene ID" value="PHUM122240"/>
</dbReference>
<dbReference type="OMA" id="SCEWEPN"/>
<evidence type="ECO:0000313" key="18">
    <source>
        <dbReference type="Proteomes" id="UP000009046"/>
    </source>
</evidence>
<gene>
    <name evidence="17" type="primary">8238356</name>
    <name evidence="16" type="ORF">Phum_PHUM122240</name>
</gene>
<evidence type="ECO:0000256" key="3">
    <source>
        <dbReference type="ARBA" id="ARBA00004991"/>
    </source>
</evidence>
<dbReference type="InParanoid" id="E0VDN6"/>
<name>E0VDN6_PEDHC</name>
<evidence type="ECO:0000256" key="12">
    <source>
        <dbReference type="ARBA" id="ARBA00023098"/>
    </source>
</evidence>
<feature type="domain" description="Endonuclease/exonuclease/phosphatase" evidence="15">
    <location>
        <begin position="19"/>
        <end position="279"/>
    </location>
</feature>
<keyword evidence="6 14" id="KW-0812">Transmembrane</keyword>
<keyword evidence="9" id="KW-0460">Magnesium</keyword>
<dbReference type="InterPro" id="IPR036691">
    <property type="entry name" value="Endo/exonu/phosph_ase_sf"/>
</dbReference>
<dbReference type="EMBL" id="AAZO01001439">
    <property type="status" value="NOT_ANNOTATED_CDS"/>
    <property type="molecule type" value="Genomic_DNA"/>
</dbReference>
<feature type="transmembrane region" description="Helical" evidence="14">
    <location>
        <begin position="373"/>
        <end position="393"/>
    </location>
</feature>
<comment type="pathway">
    <text evidence="2">Lipid metabolism; sphingolipid metabolism.</text>
</comment>
<evidence type="ECO:0000256" key="2">
    <source>
        <dbReference type="ARBA" id="ARBA00004760"/>
    </source>
</evidence>
<evidence type="ECO:0000256" key="6">
    <source>
        <dbReference type="ARBA" id="ARBA00022692"/>
    </source>
</evidence>
<evidence type="ECO:0000256" key="1">
    <source>
        <dbReference type="ARBA" id="ARBA00004141"/>
    </source>
</evidence>
<dbReference type="CTD" id="8238356"/>
<dbReference type="SUPFAM" id="SSF56219">
    <property type="entry name" value="DNase I-like"/>
    <property type="match status" value="1"/>
</dbReference>
<dbReference type="GO" id="GO:0006665">
    <property type="term" value="P:sphingolipid metabolic process"/>
    <property type="evidence" value="ECO:0007669"/>
    <property type="project" value="UniProtKB-KW"/>
</dbReference>
<evidence type="ECO:0000256" key="4">
    <source>
        <dbReference type="ARBA" id="ARBA00006335"/>
    </source>
</evidence>
<dbReference type="FunCoup" id="E0VDN6">
    <property type="interactions" value="311"/>
</dbReference>
<evidence type="ECO:0000313" key="16">
    <source>
        <dbReference type="EMBL" id="EEB11492.1"/>
    </source>
</evidence>
<evidence type="ECO:0000256" key="13">
    <source>
        <dbReference type="ARBA" id="ARBA00023136"/>
    </source>
</evidence>
<accession>E0VDN6</accession>
<evidence type="ECO:0000259" key="15">
    <source>
        <dbReference type="Pfam" id="PF03372"/>
    </source>
</evidence>
<sequence length="439" mass="50491">MENFVTDKSNEKQQIRVFTLNCWGLPCFSKNKKCRITAIAEYLSSSDLDIVCLQEIWSKKDYLYISKKCFLQLPYSHYFNSFIIGSGLCIFSKHPISDVYFHQWPINGYAHKIHQGDWLAGKGVAFARIKIKDLVVNVYNAHLHAEYNIHGTEYLSHRVLQAFDTSQFIRLTIEDCDLAVLAGDLNTEPDDLAIKILNQNAQLTDCYFVAQKKTLTFFGTNESTRNSYAPKSEVKRLPQGKRIDYILYRNSRKINVEVQNYQFPLPEKVPGCTHSYSDHEGVEVLLQYGFDSALKGRGPEGNSYELQLTLETAIDVCNDALHKLRVAQKTYLTLSILFGVLIIVSWFAELFFYIPLDIGGYQVASTKSNKYYILYKTYTLGYKLFFYFSLLFITIRNIKFFKCACVSGKVRSCPKLLLKCISRIALEEVKNCLFQVLPL</sequence>
<evidence type="ECO:0000313" key="17">
    <source>
        <dbReference type="EnsemblMetazoa" id="PHUM122240-PA"/>
    </source>
</evidence>
<dbReference type="EMBL" id="DS235083">
    <property type="protein sequence ID" value="EEB11492.1"/>
    <property type="molecule type" value="Genomic_DNA"/>
</dbReference>
<dbReference type="eggNOG" id="KOG3873">
    <property type="taxonomic scope" value="Eukaryota"/>
</dbReference>
<keyword evidence="11 14" id="KW-1133">Transmembrane helix</keyword>
<comment type="subcellular location">
    <subcellularLocation>
        <location evidence="1">Membrane</location>
        <topology evidence="1">Multi-pass membrane protein</topology>
    </subcellularLocation>
</comment>
<dbReference type="Gene3D" id="3.60.10.10">
    <property type="entry name" value="Endonuclease/exonuclease/phosphatase"/>
    <property type="match status" value="1"/>
</dbReference>
<keyword evidence="10" id="KW-0746">Sphingolipid metabolism</keyword>
<organism>
    <name type="scientific">Pediculus humanus subsp. corporis</name>
    <name type="common">Body louse</name>
    <dbReference type="NCBI Taxonomy" id="121224"/>
    <lineage>
        <taxon>Eukaryota</taxon>
        <taxon>Metazoa</taxon>
        <taxon>Ecdysozoa</taxon>
        <taxon>Arthropoda</taxon>
        <taxon>Hexapoda</taxon>
        <taxon>Insecta</taxon>
        <taxon>Pterygota</taxon>
        <taxon>Neoptera</taxon>
        <taxon>Paraneoptera</taxon>
        <taxon>Psocodea</taxon>
        <taxon>Troctomorpha</taxon>
        <taxon>Phthiraptera</taxon>
        <taxon>Anoplura</taxon>
        <taxon>Pediculidae</taxon>
        <taxon>Pediculus</taxon>
    </lineage>
</organism>
<reference evidence="17" key="3">
    <citation type="submission" date="2021-02" db="UniProtKB">
        <authorList>
            <consortium name="EnsemblMetazoa"/>
        </authorList>
    </citation>
    <scope>IDENTIFICATION</scope>
    <source>
        <strain evidence="17">USDA</strain>
    </source>
</reference>
<feature type="transmembrane region" description="Helical" evidence="14">
    <location>
        <begin position="331"/>
        <end position="353"/>
    </location>
</feature>
<dbReference type="GO" id="GO:0046872">
    <property type="term" value="F:metal ion binding"/>
    <property type="evidence" value="ECO:0007669"/>
    <property type="project" value="UniProtKB-KW"/>
</dbReference>
<reference evidence="16" key="2">
    <citation type="submission" date="2007-04" db="EMBL/GenBank/DDBJ databases">
        <title>The genome of the human body louse.</title>
        <authorList>
            <consortium name="The Human Body Louse Genome Consortium"/>
            <person name="Kirkness E."/>
            <person name="Walenz B."/>
            <person name="Hass B."/>
            <person name="Bruggner R."/>
            <person name="Strausberg R."/>
        </authorList>
    </citation>
    <scope>NUCLEOTIDE SEQUENCE</scope>
    <source>
        <strain evidence="16">USDA</strain>
    </source>
</reference>
<dbReference type="InterPro" id="IPR038772">
    <property type="entry name" value="Sph/SMPD2-like"/>
</dbReference>
<dbReference type="OrthoDB" id="387657at2759"/>
<keyword evidence="8 16" id="KW-0378">Hydrolase</keyword>
<dbReference type="PANTHER" id="PTHR16320:SF24">
    <property type="entry name" value="PHOSPHODIESTERASE, PUTATIVE-RELATED"/>
    <property type="match status" value="1"/>
</dbReference>
<evidence type="ECO:0000256" key="9">
    <source>
        <dbReference type="ARBA" id="ARBA00022842"/>
    </source>
</evidence>
<evidence type="ECO:0000256" key="14">
    <source>
        <dbReference type="SAM" id="Phobius"/>
    </source>
</evidence>
<keyword evidence="12" id="KW-0443">Lipid metabolism</keyword>
<comment type="similarity">
    <text evidence="4">Belongs to the neutral sphingomyelinase family.</text>
</comment>
<dbReference type="PANTHER" id="PTHR16320">
    <property type="entry name" value="SPHINGOMYELINASE FAMILY MEMBER"/>
    <property type="match status" value="1"/>
</dbReference>
<keyword evidence="18" id="KW-1185">Reference proteome</keyword>
<dbReference type="RefSeq" id="XP_002424230.1">
    <property type="nucleotide sequence ID" value="XM_002424185.1"/>
</dbReference>
<proteinExistence type="inferred from homology"/>
<evidence type="ECO:0000256" key="8">
    <source>
        <dbReference type="ARBA" id="ARBA00022801"/>
    </source>
</evidence>
<dbReference type="InterPro" id="IPR005135">
    <property type="entry name" value="Endo/exonuclease/phosphatase"/>
</dbReference>
<dbReference type="Proteomes" id="UP000009046">
    <property type="component" value="Unassembled WGS sequence"/>
</dbReference>
<dbReference type="GO" id="GO:0016020">
    <property type="term" value="C:membrane"/>
    <property type="evidence" value="ECO:0007669"/>
    <property type="project" value="UniProtKB-SubCell"/>
</dbReference>
<protein>
    <recommendedName>
        <fullName evidence="5">sphingomyelin phosphodiesterase</fullName>
        <ecNumber evidence="5">3.1.4.12</ecNumber>
    </recommendedName>
</protein>
<keyword evidence="7" id="KW-0479">Metal-binding</keyword>
<dbReference type="AlphaFoldDB" id="E0VDN6"/>
<dbReference type="HOGENOM" id="CLU_034001_1_0_1"/>